<keyword evidence="2" id="KW-0480">Metal-thiolate cluster</keyword>
<evidence type="ECO:0000313" key="3">
    <source>
        <dbReference type="EMBL" id="ALP51785.1"/>
    </source>
</evidence>
<dbReference type="InterPro" id="IPR017854">
    <property type="entry name" value="Metalthion_dom_sf"/>
</dbReference>
<dbReference type="Gene3D" id="2.30.170.10">
    <property type="match status" value="1"/>
</dbReference>
<dbReference type="InterPro" id="IPR049708">
    <property type="entry name" value="PP0621-like"/>
</dbReference>
<evidence type="ECO:0008006" key="5">
    <source>
        <dbReference type="Google" id="ProtNLM"/>
    </source>
</evidence>
<keyword evidence="4" id="KW-1185">Reference proteome</keyword>
<gene>
    <name evidence="3" type="ORF">Tel_00755</name>
</gene>
<dbReference type="EMBL" id="CP013099">
    <property type="protein sequence ID" value="ALP51785.1"/>
    <property type="molecule type" value="Genomic_DNA"/>
</dbReference>
<dbReference type="AlphaFoldDB" id="A0A0S2T9F5"/>
<accession>A0A0S2T9F5</accession>
<organism evidence="3 4">
    <name type="scientific">Candidatus Tenderia electrophaga</name>
    <dbReference type="NCBI Taxonomy" id="1748243"/>
    <lineage>
        <taxon>Bacteria</taxon>
        <taxon>Pseudomonadati</taxon>
        <taxon>Pseudomonadota</taxon>
        <taxon>Gammaproteobacteria</taxon>
        <taxon>Candidatus Tenderiales</taxon>
        <taxon>Candidatus Tenderiaceae</taxon>
        <taxon>Candidatus Tenderia</taxon>
    </lineage>
</organism>
<dbReference type="NCBIfam" id="NF041023">
    <property type="entry name" value="PP0621_fam"/>
    <property type="match status" value="1"/>
</dbReference>
<name>A0A0S2T9F5_9GAMM</name>
<reference evidence="3" key="1">
    <citation type="submission" date="2015-10" db="EMBL/GenBank/DDBJ databases">
        <title>Description of Candidatus Tenderia electrophaga gen. nov, sp. nov., an Uncultivated Electroautotroph from a Biocathode Enrichment.</title>
        <authorList>
            <person name="Eddie B.J."/>
            <person name="Malanoski A.P."/>
            <person name="Wang Z."/>
            <person name="Hall R.J."/>
            <person name="Oh S.D."/>
            <person name="Heiner C."/>
            <person name="Lin B."/>
            <person name="Strycharz-Glaven S.M."/>
        </authorList>
    </citation>
    <scope>NUCLEOTIDE SEQUENCE [LARGE SCALE GENOMIC DNA]</scope>
    <source>
        <strain evidence="3">NRL1</strain>
    </source>
</reference>
<evidence type="ECO:0000256" key="2">
    <source>
        <dbReference type="ARBA" id="ARBA00022851"/>
    </source>
</evidence>
<keyword evidence="1" id="KW-0479">Metal-binding</keyword>
<evidence type="ECO:0000313" key="4">
    <source>
        <dbReference type="Proteomes" id="UP000055136"/>
    </source>
</evidence>
<dbReference type="SUPFAM" id="SSF57868">
    <property type="entry name" value="Metallothionein"/>
    <property type="match status" value="1"/>
</dbReference>
<dbReference type="Proteomes" id="UP000055136">
    <property type="component" value="Chromosome"/>
</dbReference>
<dbReference type="STRING" id="1748243.Tel_00755"/>
<dbReference type="KEGG" id="tee:Tel_00755"/>
<dbReference type="GO" id="GO:0046872">
    <property type="term" value="F:metal ion binding"/>
    <property type="evidence" value="ECO:0007669"/>
    <property type="project" value="UniProtKB-KW"/>
</dbReference>
<proteinExistence type="predicted"/>
<protein>
    <recommendedName>
        <fullName evidence="5">Preprotein translocase subunit YajC</fullName>
    </recommendedName>
</protein>
<evidence type="ECO:0000256" key="1">
    <source>
        <dbReference type="ARBA" id="ARBA00022723"/>
    </source>
</evidence>
<sequence>MLFRLLIATLFVALAFFLIRRLRRGKRTKDQLPNAYAETVACHKCGILVPKDEAVEKDGRLYCSEEHSQE</sequence>